<gene>
    <name evidence="2" type="ORF">LSALG_LOCUS26375</name>
</gene>
<dbReference type="AlphaFoldDB" id="A0AA35Z7P0"/>
<protein>
    <submittedName>
        <fullName evidence="2">Uncharacterized protein</fullName>
    </submittedName>
</protein>
<keyword evidence="1" id="KW-0175">Coiled coil</keyword>
<keyword evidence="3" id="KW-1185">Reference proteome</keyword>
<dbReference type="EMBL" id="OX465081">
    <property type="protein sequence ID" value="CAI9286982.1"/>
    <property type="molecule type" value="Genomic_DNA"/>
</dbReference>
<dbReference type="GO" id="GO:0030515">
    <property type="term" value="F:snoRNA binding"/>
    <property type="evidence" value="ECO:0007669"/>
    <property type="project" value="TreeGrafter"/>
</dbReference>
<evidence type="ECO:0000256" key="1">
    <source>
        <dbReference type="SAM" id="Coils"/>
    </source>
</evidence>
<proteinExistence type="predicted"/>
<accession>A0AA35Z7P0</accession>
<evidence type="ECO:0000313" key="2">
    <source>
        <dbReference type="EMBL" id="CAI9286982.1"/>
    </source>
</evidence>
<sequence>MVRQLNLIRHGPSITSPRLKICYRASQTSAPTNTTSRFAPLDTINTTSFDADQYMNLILCGAGLSDGVFVSCFMSMSSTIVWMTSMGKVKKHFTFYLDDIVNISVWCISFNMVIHAMLPESDGATFISRLEGVVSLDERFLNYENDYFTHKSREPDQELMGVEDNNHINASISSYLRLLSGHFKLPSALRTLKYLIRRYKLEREELEMEFHAFKQEINQVKTNDLDMKRALNEKEKSLQESLQRVELLEKEIDNKDKEAQVILFFLVSN</sequence>
<reference evidence="2" key="1">
    <citation type="submission" date="2023-04" db="EMBL/GenBank/DDBJ databases">
        <authorList>
            <person name="Vijverberg K."/>
            <person name="Xiong W."/>
            <person name="Schranz E."/>
        </authorList>
    </citation>
    <scope>NUCLEOTIDE SEQUENCE</scope>
</reference>
<dbReference type="GO" id="GO:0032040">
    <property type="term" value="C:small-subunit processome"/>
    <property type="evidence" value="ECO:0007669"/>
    <property type="project" value="TreeGrafter"/>
</dbReference>
<dbReference type="PANTHER" id="PTHR13457:SF1">
    <property type="entry name" value="HEAT REPEAT-CONTAINING PROTEIN 1"/>
    <property type="match status" value="1"/>
</dbReference>
<feature type="coiled-coil region" evidence="1">
    <location>
        <begin position="189"/>
        <end position="258"/>
    </location>
</feature>
<dbReference type="InterPro" id="IPR040191">
    <property type="entry name" value="UTP10"/>
</dbReference>
<dbReference type="GO" id="GO:0034455">
    <property type="term" value="C:t-UTP complex"/>
    <property type="evidence" value="ECO:0007669"/>
    <property type="project" value="TreeGrafter"/>
</dbReference>
<dbReference type="GO" id="GO:0000462">
    <property type="term" value="P:maturation of SSU-rRNA from tricistronic rRNA transcript (SSU-rRNA, 5.8S rRNA, LSU-rRNA)"/>
    <property type="evidence" value="ECO:0007669"/>
    <property type="project" value="TreeGrafter"/>
</dbReference>
<dbReference type="PANTHER" id="PTHR13457">
    <property type="entry name" value="BAP28"/>
    <property type="match status" value="1"/>
</dbReference>
<evidence type="ECO:0000313" key="3">
    <source>
        <dbReference type="Proteomes" id="UP001177003"/>
    </source>
</evidence>
<dbReference type="Proteomes" id="UP001177003">
    <property type="component" value="Chromosome 5"/>
</dbReference>
<dbReference type="GO" id="GO:0045943">
    <property type="term" value="P:positive regulation of transcription by RNA polymerase I"/>
    <property type="evidence" value="ECO:0007669"/>
    <property type="project" value="TreeGrafter"/>
</dbReference>
<name>A0AA35Z7P0_LACSI</name>
<dbReference type="GO" id="GO:0030686">
    <property type="term" value="C:90S preribosome"/>
    <property type="evidence" value="ECO:0007669"/>
    <property type="project" value="TreeGrafter"/>
</dbReference>
<organism evidence="2 3">
    <name type="scientific">Lactuca saligna</name>
    <name type="common">Willowleaf lettuce</name>
    <dbReference type="NCBI Taxonomy" id="75948"/>
    <lineage>
        <taxon>Eukaryota</taxon>
        <taxon>Viridiplantae</taxon>
        <taxon>Streptophyta</taxon>
        <taxon>Embryophyta</taxon>
        <taxon>Tracheophyta</taxon>
        <taxon>Spermatophyta</taxon>
        <taxon>Magnoliopsida</taxon>
        <taxon>eudicotyledons</taxon>
        <taxon>Gunneridae</taxon>
        <taxon>Pentapetalae</taxon>
        <taxon>asterids</taxon>
        <taxon>campanulids</taxon>
        <taxon>Asterales</taxon>
        <taxon>Asteraceae</taxon>
        <taxon>Cichorioideae</taxon>
        <taxon>Cichorieae</taxon>
        <taxon>Lactucinae</taxon>
        <taxon>Lactuca</taxon>
    </lineage>
</organism>